<dbReference type="InterPro" id="IPR044298">
    <property type="entry name" value="MIG/MutY"/>
</dbReference>
<dbReference type="EC" id="3.2.2.31" evidence="4 14"/>
<dbReference type="InterPro" id="IPR004036">
    <property type="entry name" value="Endonuclease-III-like_CS2"/>
</dbReference>
<evidence type="ECO:0000259" key="15">
    <source>
        <dbReference type="SMART" id="SM00478"/>
    </source>
</evidence>
<keyword evidence="12" id="KW-0234">DNA repair</keyword>
<evidence type="ECO:0000256" key="6">
    <source>
        <dbReference type="ARBA" id="ARBA00022485"/>
    </source>
</evidence>
<comment type="function">
    <text evidence="2">Adenine glycosylase active on G-A mispairs. MutY also corrects error-prone DNA synthesis past GO lesions which are due to the oxidatively damaged form of guanine: 7,8-dihydro-8-oxoguanine (8-oxo-dGTP).</text>
</comment>
<name>A0A4R3JAZ9_9PROT</name>
<sequence>MEKASETPPFSRDARARLQGSLLAWYDRTYRELPWRTPPRGGENGDTPGADPYRVWLSEIMLQQTTVATVIPYYRAFLSRWPDVAALARAPLDDVLHAWQGLGYYARARNLHRCARQIVSQWGGRFPSREADLRALSGVGPYTAAAIMAIAFGQKATPVDGNVVRVTARLFCVSTALPHARAEIEALAGTLTADRRPGDFAQAMMDLGATVCTAKKALCVHCPWKGDCRAHARGTPLDYPRKTAKKKKPTRHGVAYWLRRPDGDVFFQRREEKGLLGGMMGIPMSPLEEQKIGPNAAARFAPVAGDITFLSGVVIHVFTHFRLELMVCVLVPRVGDDIPGMWVRESHFSDIALPTLMKKIISHVRVNGLQ</sequence>
<keyword evidence="11" id="KW-0411">Iron-sulfur</keyword>
<dbReference type="Pfam" id="PF14815">
    <property type="entry name" value="NUDIX_4"/>
    <property type="match status" value="1"/>
</dbReference>
<dbReference type="SUPFAM" id="SSF55811">
    <property type="entry name" value="Nudix"/>
    <property type="match status" value="1"/>
</dbReference>
<evidence type="ECO:0000313" key="16">
    <source>
        <dbReference type="EMBL" id="TCS62213.1"/>
    </source>
</evidence>
<dbReference type="InterPro" id="IPR003265">
    <property type="entry name" value="HhH-GPD_domain"/>
</dbReference>
<dbReference type="FunFam" id="1.10.340.30:FF:000002">
    <property type="entry name" value="Adenine DNA glycosylase"/>
    <property type="match status" value="1"/>
</dbReference>
<gene>
    <name evidence="16" type="ORF">EDD55_106171</name>
</gene>
<keyword evidence="6" id="KW-0004">4Fe-4S</keyword>
<keyword evidence="10 14" id="KW-0408">Iron</keyword>
<dbReference type="CDD" id="cd03431">
    <property type="entry name" value="NUDIX_DNA_Glycosylase_C-MutY"/>
    <property type="match status" value="1"/>
</dbReference>
<dbReference type="GO" id="GO:0032357">
    <property type="term" value="F:oxidized purine DNA binding"/>
    <property type="evidence" value="ECO:0007669"/>
    <property type="project" value="TreeGrafter"/>
</dbReference>
<dbReference type="NCBIfam" id="TIGR01084">
    <property type="entry name" value="mutY"/>
    <property type="match status" value="1"/>
</dbReference>
<dbReference type="OrthoDB" id="9802365at2"/>
<dbReference type="InterPro" id="IPR011257">
    <property type="entry name" value="DNA_glycosylase"/>
</dbReference>
<dbReference type="CDD" id="cd00056">
    <property type="entry name" value="ENDO3c"/>
    <property type="match status" value="1"/>
</dbReference>
<organism evidence="16 17">
    <name type="scientific">Varunaivibrio sulfuroxidans</name>
    <dbReference type="NCBI Taxonomy" id="1773489"/>
    <lineage>
        <taxon>Bacteria</taxon>
        <taxon>Pseudomonadati</taxon>
        <taxon>Pseudomonadota</taxon>
        <taxon>Alphaproteobacteria</taxon>
        <taxon>Rhodospirillales</taxon>
        <taxon>Magnetovibrionaceae</taxon>
        <taxon>Varunaivibrio</taxon>
    </lineage>
</organism>
<dbReference type="PANTHER" id="PTHR42944">
    <property type="entry name" value="ADENINE DNA GLYCOSYLASE"/>
    <property type="match status" value="1"/>
</dbReference>
<dbReference type="EMBL" id="SLZW01000006">
    <property type="protein sequence ID" value="TCS62213.1"/>
    <property type="molecule type" value="Genomic_DNA"/>
</dbReference>
<dbReference type="GO" id="GO:0035485">
    <property type="term" value="F:adenine/guanine mispair binding"/>
    <property type="evidence" value="ECO:0007669"/>
    <property type="project" value="TreeGrafter"/>
</dbReference>
<reference evidence="16 17" key="1">
    <citation type="submission" date="2019-03" db="EMBL/GenBank/DDBJ databases">
        <title>Genomic Encyclopedia of Type Strains, Phase IV (KMG-IV): sequencing the most valuable type-strain genomes for metagenomic binning, comparative biology and taxonomic classification.</title>
        <authorList>
            <person name="Goeker M."/>
        </authorList>
    </citation>
    <scope>NUCLEOTIDE SEQUENCE [LARGE SCALE GENOMIC DNA]</scope>
    <source>
        <strain evidence="16 17">DSM 101688</strain>
    </source>
</reference>
<comment type="catalytic activity">
    <reaction evidence="1 14">
        <text>Hydrolyzes free adenine bases from 7,8-dihydro-8-oxoguanine:adenine mismatched double-stranded DNA, leaving an apurinic site.</text>
        <dbReference type="EC" id="3.2.2.31"/>
    </reaction>
</comment>
<dbReference type="GO" id="GO:0006298">
    <property type="term" value="P:mismatch repair"/>
    <property type="evidence" value="ECO:0007669"/>
    <property type="project" value="TreeGrafter"/>
</dbReference>
<comment type="caution">
    <text evidence="16">The sequence shown here is derived from an EMBL/GenBank/DDBJ whole genome shotgun (WGS) entry which is preliminary data.</text>
</comment>
<evidence type="ECO:0000256" key="5">
    <source>
        <dbReference type="ARBA" id="ARBA00022023"/>
    </source>
</evidence>
<evidence type="ECO:0000256" key="1">
    <source>
        <dbReference type="ARBA" id="ARBA00000843"/>
    </source>
</evidence>
<dbReference type="Proteomes" id="UP000295304">
    <property type="component" value="Unassembled WGS sequence"/>
</dbReference>
<keyword evidence="9" id="KW-0378">Hydrolase</keyword>
<evidence type="ECO:0000256" key="11">
    <source>
        <dbReference type="ARBA" id="ARBA00023014"/>
    </source>
</evidence>
<dbReference type="AlphaFoldDB" id="A0A4R3JAZ9"/>
<dbReference type="Gene3D" id="3.90.79.10">
    <property type="entry name" value="Nucleoside Triphosphate Pyrophosphohydrolase"/>
    <property type="match status" value="1"/>
</dbReference>
<dbReference type="RefSeq" id="WP_132939286.1">
    <property type="nucleotide sequence ID" value="NZ_CP119676.1"/>
</dbReference>
<dbReference type="SMART" id="SM00478">
    <property type="entry name" value="ENDO3c"/>
    <property type="match status" value="1"/>
</dbReference>
<dbReference type="InterPro" id="IPR029119">
    <property type="entry name" value="MutY_C"/>
</dbReference>
<dbReference type="GO" id="GO:0046872">
    <property type="term" value="F:metal ion binding"/>
    <property type="evidence" value="ECO:0007669"/>
    <property type="project" value="UniProtKB-UniRule"/>
</dbReference>
<evidence type="ECO:0000256" key="10">
    <source>
        <dbReference type="ARBA" id="ARBA00023004"/>
    </source>
</evidence>
<dbReference type="Pfam" id="PF00730">
    <property type="entry name" value="HhH-GPD"/>
    <property type="match status" value="1"/>
</dbReference>
<keyword evidence="7" id="KW-0479">Metal-binding</keyword>
<dbReference type="GO" id="GO:0034039">
    <property type="term" value="F:8-oxo-7,8-dihydroguanine DNA N-glycosylase activity"/>
    <property type="evidence" value="ECO:0007669"/>
    <property type="project" value="TreeGrafter"/>
</dbReference>
<protein>
    <recommendedName>
        <fullName evidence="5 14">Adenine DNA glycosylase</fullName>
        <ecNumber evidence="4 14">3.2.2.31</ecNumber>
    </recommendedName>
</protein>
<comment type="cofactor">
    <cofactor evidence="14">
        <name>[4Fe-4S] cluster</name>
        <dbReference type="ChEBI" id="CHEBI:49883"/>
    </cofactor>
    <text evidence="14">Binds 1 [4Fe-4S] cluster.</text>
</comment>
<evidence type="ECO:0000256" key="8">
    <source>
        <dbReference type="ARBA" id="ARBA00022763"/>
    </source>
</evidence>
<feature type="domain" description="HhH-GPD" evidence="15">
    <location>
        <begin position="61"/>
        <end position="210"/>
    </location>
</feature>
<dbReference type="InterPro" id="IPR005760">
    <property type="entry name" value="A/G_AdeGlyc_MutY"/>
</dbReference>
<proteinExistence type="inferred from homology"/>
<dbReference type="GO" id="GO:0051539">
    <property type="term" value="F:4 iron, 4 sulfur cluster binding"/>
    <property type="evidence" value="ECO:0007669"/>
    <property type="project" value="UniProtKB-UniRule"/>
</dbReference>
<keyword evidence="13 14" id="KW-0326">Glycosidase</keyword>
<evidence type="ECO:0000256" key="13">
    <source>
        <dbReference type="ARBA" id="ARBA00023295"/>
    </source>
</evidence>
<dbReference type="Gene3D" id="1.10.1670.10">
    <property type="entry name" value="Helix-hairpin-Helix base-excision DNA repair enzymes (C-terminal)"/>
    <property type="match status" value="1"/>
</dbReference>
<evidence type="ECO:0000256" key="3">
    <source>
        <dbReference type="ARBA" id="ARBA00008343"/>
    </source>
</evidence>
<evidence type="ECO:0000256" key="14">
    <source>
        <dbReference type="RuleBase" id="RU365096"/>
    </source>
</evidence>
<evidence type="ECO:0000313" key="17">
    <source>
        <dbReference type="Proteomes" id="UP000295304"/>
    </source>
</evidence>
<dbReference type="PROSITE" id="PS01155">
    <property type="entry name" value="ENDONUCLEASE_III_2"/>
    <property type="match status" value="1"/>
</dbReference>
<dbReference type="GO" id="GO:0006284">
    <property type="term" value="P:base-excision repair"/>
    <property type="evidence" value="ECO:0007669"/>
    <property type="project" value="UniProtKB-UniRule"/>
</dbReference>
<dbReference type="GO" id="GO:0000701">
    <property type="term" value="F:purine-specific mismatch base pair DNA N-glycosylase activity"/>
    <property type="evidence" value="ECO:0007669"/>
    <property type="project" value="UniProtKB-EC"/>
</dbReference>
<evidence type="ECO:0000256" key="12">
    <source>
        <dbReference type="ARBA" id="ARBA00023204"/>
    </source>
</evidence>
<dbReference type="InterPro" id="IPR023170">
    <property type="entry name" value="HhH_base_excis_C"/>
</dbReference>
<comment type="similarity">
    <text evidence="3 14">Belongs to the Nth/MutY family.</text>
</comment>
<evidence type="ECO:0000256" key="9">
    <source>
        <dbReference type="ARBA" id="ARBA00022801"/>
    </source>
</evidence>
<evidence type="ECO:0000256" key="7">
    <source>
        <dbReference type="ARBA" id="ARBA00022723"/>
    </source>
</evidence>
<keyword evidence="17" id="KW-1185">Reference proteome</keyword>
<evidence type="ECO:0000256" key="2">
    <source>
        <dbReference type="ARBA" id="ARBA00002933"/>
    </source>
</evidence>
<keyword evidence="8 14" id="KW-0227">DNA damage</keyword>
<dbReference type="PANTHER" id="PTHR42944:SF1">
    <property type="entry name" value="ADENINE DNA GLYCOSYLASE"/>
    <property type="match status" value="1"/>
</dbReference>
<accession>A0A4R3JAZ9</accession>
<evidence type="ECO:0000256" key="4">
    <source>
        <dbReference type="ARBA" id="ARBA00012045"/>
    </source>
</evidence>
<dbReference type="InterPro" id="IPR015797">
    <property type="entry name" value="NUDIX_hydrolase-like_dom_sf"/>
</dbReference>
<dbReference type="Gene3D" id="1.10.340.30">
    <property type="entry name" value="Hypothetical protein, domain 2"/>
    <property type="match status" value="1"/>
</dbReference>
<dbReference type="SUPFAM" id="SSF48150">
    <property type="entry name" value="DNA-glycosylase"/>
    <property type="match status" value="1"/>
</dbReference>